<proteinExistence type="predicted"/>
<dbReference type="RefSeq" id="WP_344602818.1">
    <property type="nucleotide sequence ID" value="NZ_BAAATK010000014.1"/>
</dbReference>
<keyword evidence="3" id="KW-1185">Reference proteome</keyword>
<dbReference type="EMBL" id="BAAATK010000014">
    <property type="protein sequence ID" value="GAA2435736.1"/>
    <property type="molecule type" value="Genomic_DNA"/>
</dbReference>
<keyword evidence="1" id="KW-0472">Membrane</keyword>
<comment type="caution">
    <text evidence="2">The sequence shown here is derived from an EMBL/GenBank/DDBJ whole genome shotgun (WGS) entry which is preliminary data.</text>
</comment>
<accession>A0ABN3JPP2</accession>
<keyword evidence="1" id="KW-0812">Transmembrane</keyword>
<dbReference type="Proteomes" id="UP001500460">
    <property type="component" value="Unassembled WGS sequence"/>
</dbReference>
<feature type="transmembrane region" description="Helical" evidence="1">
    <location>
        <begin position="50"/>
        <end position="69"/>
    </location>
</feature>
<evidence type="ECO:0008006" key="4">
    <source>
        <dbReference type="Google" id="ProtNLM"/>
    </source>
</evidence>
<evidence type="ECO:0000256" key="1">
    <source>
        <dbReference type="SAM" id="Phobius"/>
    </source>
</evidence>
<keyword evidence="1" id="KW-1133">Transmembrane helix</keyword>
<evidence type="ECO:0000313" key="3">
    <source>
        <dbReference type="Proteomes" id="UP001500460"/>
    </source>
</evidence>
<dbReference type="InterPro" id="IPR021741">
    <property type="entry name" value="DUF3311"/>
</dbReference>
<organism evidence="2 3">
    <name type="scientific">Streptomyces glaucus</name>
    <dbReference type="NCBI Taxonomy" id="284029"/>
    <lineage>
        <taxon>Bacteria</taxon>
        <taxon>Bacillati</taxon>
        <taxon>Actinomycetota</taxon>
        <taxon>Actinomycetes</taxon>
        <taxon>Kitasatosporales</taxon>
        <taxon>Streptomycetaceae</taxon>
        <taxon>Streptomyces</taxon>
    </lineage>
</organism>
<dbReference type="Pfam" id="PF11755">
    <property type="entry name" value="DUF3311"/>
    <property type="match status" value="1"/>
</dbReference>
<name>A0ABN3JPP2_9ACTN</name>
<protein>
    <recommendedName>
        <fullName evidence="4">DUF3311 domain-containing protein</fullName>
    </recommendedName>
</protein>
<evidence type="ECO:0000313" key="2">
    <source>
        <dbReference type="EMBL" id="GAA2435736.1"/>
    </source>
</evidence>
<feature type="transmembrane region" description="Helical" evidence="1">
    <location>
        <begin position="20"/>
        <end position="38"/>
    </location>
</feature>
<sequence length="77" mass="8966">MQKTETEDAHGAGTPRHRSAWNHLLWIPIVLPLLTFVFNHDGPRVFGFPFFYWFQLLCAVLSMVTIALVRRLTGRDR</sequence>
<reference evidence="2 3" key="1">
    <citation type="journal article" date="2019" name="Int. J. Syst. Evol. Microbiol.">
        <title>The Global Catalogue of Microorganisms (GCM) 10K type strain sequencing project: providing services to taxonomists for standard genome sequencing and annotation.</title>
        <authorList>
            <consortium name="The Broad Institute Genomics Platform"/>
            <consortium name="The Broad Institute Genome Sequencing Center for Infectious Disease"/>
            <person name="Wu L."/>
            <person name="Ma J."/>
        </authorList>
    </citation>
    <scope>NUCLEOTIDE SEQUENCE [LARGE SCALE GENOMIC DNA]</scope>
    <source>
        <strain evidence="2 3">JCM 6922</strain>
    </source>
</reference>
<gene>
    <name evidence="2" type="ORF">GCM10010421_26600</name>
</gene>